<proteinExistence type="predicted"/>
<reference evidence="1" key="1">
    <citation type="journal article" date="2023" name="Microbiol Resour">
        <title>Genome Sequences of Rhodoplanes serenus and Two Thermotolerant Strains, Rhodoplanes tepidamans and 'Rhodoplanes cryptolactis,' Further Refine the Genus.</title>
        <authorList>
            <person name="Rayyan A.A."/>
            <person name="Kyndt J.A."/>
        </authorList>
    </citation>
    <scope>NUCLEOTIDE SEQUENCE</scope>
    <source>
        <strain evidence="1">DSM 9987</strain>
    </source>
</reference>
<dbReference type="EMBL" id="JAQQLI010000026">
    <property type="protein sequence ID" value="MDC7787370.1"/>
    <property type="molecule type" value="Genomic_DNA"/>
</dbReference>
<reference evidence="1" key="2">
    <citation type="submission" date="2023-02" db="EMBL/GenBank/DDBJ databases">
        <authorList>
            <person name="Rayyan A."/>
            <person name="Meyer T."/>
            <person name="Kyndt J.A."/>
        </authorList>
    </citation>
    <scope>NUCLEOTIDE SEQUENCE</scope>
    <source>
        <strain evidence="1">DSM 9987</strain>
    </source>
</reference>
<comment type="caution">
    <text evidence="1">The sequence shown here is derived from an EMBL/GenBank/DDBJ whole genome shotgun (WGS) entry which is preliminary data.</text>
</comment>
<sequence>MAAKIKLLRSTIAGHVPAALESGQIAINEADGRLFWRGPGGAVQALDLTLADQVDGDLAALNASIGTALAAKLDAAAFTAASVLAKLLTVDGSGSGLDADTLRGTTPGAFGLDRLADADAAAAVTALANSGLAEADGSNLTGRLGAAAKLTTDWNAATENGWWYSDGATALNSPESIGLIGMVVTMGAAGIRQTLWRVAAGGFGYYQRHRVGGVWDAWALSPGASSSTAQAQAGVNDTTIMTPLKTAQAIAALAPATGQPIPTASNDFKVGSTLVLIVVGGTGNTTANNATIAGSNLRMLRNVGDPLTNNNPGLSGTWQNISGGTVGYTEVGYFVRIA</sequence>
<name>A0ABT5JE57_RHOTP</name>
<evidence type="ECO:0000313" key="1">
    <source>
        <dbReference type="EMBL" id="MDC7787370.1"/>
    </source>
</evidence>
<dbReference type="Proteomes" id="UP001165652">
    <property type="component" value="Unassembled WGS sequence"/>
</dbReference>
<gene>
    <name evidence="1" type="ORF">PQJ73_16890</name>
</gene>
<dbReference type="RefSeq" id="WP_272778210.1">
    <property type="nucleotide sequence ID" value="NZ_JAQQLI010000026.1"/>
</dbReference>
<keyword evidence="2" id="KW-1185">Reference proteome</keyword>
<protein>
    <submittedName>
        <fullName evidence="1">Pyocin knob domain-containing protein</fullName>
    </submittedName>
</protein>
<evidence type="ECO:0000313" key="2">
    <source>
        <dbReference type="Proteomes" id="UP001165652"/>
    </source>
</evidence>
<organism evidence="1 2">
    <name type="scientific">Rhodoplanes tepidamans</name>
    <name type="common">Rhodoplanes cryptolactis</name>
    <dbReference type="NCBI Taxonomy" id="200616"/>
    <lineage>
        <taxon>Bacteria</taxon>
        <taxon>Pseudomonadati</taxon>
        <taxon>Pseudomonadota</taxon>
        <taxon>Alphaproteobacteria</taxon>
        <taxon>Hyphomicrobiales</taxon>
        <taxon>Nitrobacteraceae</taxon>
        <taxon>Rhodoplanes</taxon>
    </lineage>
</organism>
<accession>A0ABT5JE57</accession>
<dbReference type="CDD" id="cd19958">
    <property type="entry name" value="pyocin_knob"/>
    <property type="match status" value="1"/>
</dbReference>